<evidence type="ECO:0008006" key="3">
    <source>
        <dbReference type="Google" id="ProtNLM"/>
    </source>
</evidence>
<evidence type="ECO:0000313" key="1">
    <source>
        <dbReference type="EMBL" id="GIP55175.1"/>
    </source>
</evidence>
<reference evidence="1 2" key="1">
    <citation type="submission" date="2021-03" db="EMBL/GenBank/DDBJ databases">
        <title>Antimicrobial resistance genes in bacteria isolated from Japanese honey, and their potential for conferring macrolide and lincosamide resistance in the American foulbrood pathogen Paenibacillus larvae.</title>
        <authorList>
            <person name="Okamoto M."/>
            <person name="Kumagai M."/>
            <person name="Kanamori H."/>
            <person name="Takamatsu D."/>
        </authorList>
    </citation>
    <scope>NUCLEOTIDE SEQUENCE [LARGE SCALE GENOMIC DNA]</scope>
    <source>
        <strain evidence="1 2">J42TS3</strain>
    </source>
</reference>
<gene>
    <name evidence="1" type="ORF">J42TS3_42100</name>
</gene>
<evidence type="ECO:0000313" key="2">
    <source>
        <dbReference type="Proteomes" id="UP000679992"/>
    </source>
</evidence>
<dbReference type="EMBL" id="BOSL01000016">
    <property type="protein sequence ID" value="GIP55175.1"/>
    <property type="molecule type" value="Genomic_DNA"/>
</dbReference>
<protein>
    <recommendedName>
        <fullName evidence="3">Hemerythrin-like domain-containing protein</fullName>
    </recommendedName>
</protein>
<organism evidence="1 2">
    <name type="scientific">Paenibacillus vini</name>
    <dbReference type="NCBI Taxonomy" id="1476024"/>
    <lineage>
        <taxon>Bacteria</taxon>
        <taxon>Bacillati</taxon>
        <taxon>Bacillota</taxon>
        <taxon>Bacilli</taxon>
        <taxon>Bacillales</taxon>
        <taxon>Paenibacillaceae</taxon>
        <taxon>Paenibacillus</taxon>
    </lineage>
</organism>
<sequence length="151" mass="17410">MSGMSGPALRKVDSHSSIHEAALEEARELTELFGRALELGERERALELAYITVEHWETRTLQHALSEEEGLYIEALNMKPELQPVIIALTRDHDLLREIVQEVKIMLAGGEVSREILYRFQSLIVLDQLHNRDEMEMLEKEIEGVVHHDHH</sequence>
<proteinExistence type="predicted"/>
<accession>A0ABQ4MGQ9</accession>
<keyword evidence="2" id="KW-1185">Reference proteome</keyword>
<name>A0ABQ4MGQ9_9BACL</name>
<dbReference type="Proteomes" id="UP000679992">
    <property type="component" value="Unassembled WGS sequence"/>
</dbReference>
<comment type="caution">
    <text evidence="1">The sequence shown here is derived from an EMBL/GenBank/DDBJ whole genome shotgun (WGS) entry which is preliminary data.</text>
</comment>